<keyword evidence="2" id="KW-1185">Reference proteome</keyword>
<name>A0A392VU78_9FABA</name>
<comment type="caution">
    <text evidence="1">The sequence shown here is derived from an EMBL/GenBank/DDBJ whole genome shotgun (WGS) entry which is preliminary data.</text>
</comment>
<organism evidence="1 2">
    <name type="scientific">Trifolium medium</name>
    <dbReference type="NCBI Taxonomy" id="97028"/>
    <lineage>
        <taxon>Eukaryota</taxon>
        <taxon>Viridiplantae</taxon>
        <taxon>Streptophyta</taxon>
        <taxon>Embryophyta</taxon>
        <taxon>Tracheophyta</taxon>
        <taxon>Spermatophyta</taxon>
        <taxon>Magnoliopsida</taxon>
        <taxon>eudicotyledons</taxon>
        <taxon>Gunneridae</taxon>
        <taxon>Pentapetalae</taxon>
        <taxon>rosids</taxon>
        <taxon>fabids</taxon>
        <taxon>Fabales</taxon>
        <taxon>Fabaceae</taxon>
        <taxon>Papilionoideae</taxon>
        <taxon>50 kb inversion clade</taxon>
        <taxon>NPAAA clade</taxon>
        <taxon>Hologalegina</taxon>
        <taxon>IRL clade</taxon>
        <taxon>Trifolieae</taxon>
        <taxon>Trifolium</taxon>
    </lineage>
</organism>
<proteinExistence type="predicted"/>
<accession>A0A392VU78</accession>
<sequence>PDVVVKMIEDTFHSTGFIHSPLSEANAIIEDDPEEDSPSFVTHGVVCRIWTAVDVPSVIHLSK</sequence>
<evidence type="ECO:0000313" key="1">
    <source>
        <dbReference type="EMBL" id="MCI90275.1"/>
    </source>
</evidence>
<protein>
    <submittedName>
        <fullName evidence="1">Uncharacterized protein</fullName>
    </submittedName>
</protein>
<evidence type="ECO:0000313" key="2">
    <source>
        <dbReference type="Proteomes" id="UP000265520"/>
    </source>
</evidence>
<dbReference type="EMBL" id="LXQA011240022">
    <property type="protein sequence ID" value="MCI90275.1"/>
    <property type="molecule type" value="Genomic_DNA"/>
</dbReference>
<reference evidence="1 2" key="1">
    <citation type="journal article" date="2018" name="Front. Plant Sci.">
        <title>Red Clover (Trifolium pratense) and Zigzag Clover (T. medium) - A Picture of Genomic Similarities and Differences.</title>
        <authorList>
            <person name="Dluhosova J."/>
            <person name="Istvanek J."/>
            <person name="Nedelnik J."/>
            <person name="Repkova J."/>
        </authorList>
    </citation>
    <scope>NUCLEOTIDE SEQUENCE [LARGE SCALE GENOMIC DNA]</scope>
    <source>
        <strain evidence="2">cv. 10/8</strain>
        <tissue evidence="1">Leaf</tissue>
    </source>
</reference>
<dbReference type="AlphaFoldDB" id="A0A392VU78"/>
<feature type="non-terminal residue" evidence="1">
    <location>
        <position position="1"/>
    </location>
</feature>
<dbReference type="Proteomes" id="UP000265520">
    <property type="component" value="Unassembled WGS sequence"/>
</dbReference>